<organism evidence="2 3">
    <name type="scientific">Corynespora cassiicola Philippines</name>
    <dbReference type="NCBI Taxonomy" id="1448308"/>
    <lineage>
        <taxon>Eukaryota</taxon>
        <taxon>Fungi</taxon>
        <taxon>Dikarya</taxon>
        <taxon>Ascomycota</taxon>
        <taxon>Pezizomycotina</taxon>
        <taxon>Dothideomycetes</taxon>
        <taxon>Pleosporomycetidae</taxon>
        <taxon>Pleosporales</taxon>
        <taxon>Corynesporascaceae</taxon>
        <taxon>Corynespora</taxon>
    </lineage>
</organism>
<protein>
    <recommendedName>
        <fullName evidence="4">C3H1-type domain-containing protein</fullName>
    </recommendedName>
</protein>
<dbReference type="OrthoDB" id="3801107at2759"/>
<dbReference type="Gene3D" id="4.10.1000.40">
    <property type="match status" value="1"/>
</dbReference>
<evidence type="ECO:0000256" key="1">
    <source>
        <dbReference type="SAM" id="MobiDB-lite"/>
    </source>
</evidence>
<dbReference type="EMBL" id="KZ678131">
    <property type="protein sequence ID" value="PSN70836.1"/>
    <property type="molecule type" value="Genomic_DNA"/>
</dbReference>
<dbReference type="STRING" id="1448308.A0A2T2NZZ3"/>
<feature type="region of interest" description="Disordered" evidence="1">
    <location>
        <begin position="293"/>
        <end position="367"/>
    </location>
</feature>
<sequence>MPAQIIKDKLIRNRPSKEVPFLEYRQDFKTCYSLLVANFTLNNRDLAYLYGVNRHQCTLNHYIAAGFKEQHTNSYDHMCALYALEHSLRPIYQLYNRTPPTFPQLKGIYKSYEYYELVRLSICQLMGVAPELLENEDKLRSFMADRRRDQFKIGSPTTRATMRGMIDAEIDEMKEHFKAMTEPKKLDRGAIGHILKILRRRDGLNIGLGLILKEVNKINTEDDEAGHFNVQFDSDENEEFDGIAWVINDRAGDIDSEAENHWSGFAPDYEVRTLQDTYRFGRRRSSLRQAAIQKQRQSAEIPDQQIHPGIQAARRPSQTTSHKRRTSFEKFNRHMALENSVSRKRRISFDEPRPSKKANNPKSKEVEAEFEPIINALIDDEDEDFGTYFEWQRAGDAKKEAGKPAKNAPTTLYQDVVGPWPEGHPSFDERDLENIPIMSKQQFEAELERARELSKHGIPSAPPAHRPLPWEDLISMNITMEELIIYFPNHVLKNPTLALYLRQLGWDRLFFRTARLINLARRSHRSQNPDKKHTQVLPLMMKMEKSIQKLDPKYSLSDHDKKWKRKVDSDWMWSHIGASFPKRDDYDKHNMVTIPEAASYIVGENEFQHCDFSLAAEQWQNNKPRDTHTSSAGDSSSSSRSSKAPLHDPFARPKPLPTNRRRKASYEMDVDYSATTTTTTDYANAAEPHTGWYESHIWPPDDAPDLDVETDAPPCATPSQRAMLDPAHAPRPCGFDPKCKKKNCSRAHPLRDAASMQKGAALAKRLPQRVCRFGARCRDKGTSCPYPHPEGGDGNDNTPPQQPKRTIQLCRMQRCGMAECPLGHRTPAAPPGAGGEILTSVWCGFGVACRNAGCNRMHPSPAGVGGGNTQGTNGASNGSDGRQSGGGNGKQNGRGNGGTNNRPNDGQNRGINRRQNDAQGRGNDRQNAASGKKNQTRALNGGQGGSRPRHDSVVEARYANPSNAQRGSRNRNGGSSGGHSTWNGEDVRFGDQQRNENDNNNDRRNNAEEDPFKKKVHFGDDEEL</sequence>
<feature type="compositionally biased region" description="Gly residues" evidence="1">
    <location>
        <begin position="883"/>
        <end position="898"/>
    </location>
</feature>
<evidence type="ECO:0000313" key="3">
    <source>
        <dbReference type="Proteomes" id="UP000240883"/>
    </source>
</evidence>
<keyword evidence="3" id="KW-1185">Reference proteome</keyword>
<feature type="compositionally biased region" description="Basic and acidic residues" evidence="1">
    <location>
        <begin position="985"/>
        <end position="1024"/>
    </location>
</feature>
<feature type="region of interest" description="Disordered" evidence="1">
    <location>
        <begin position="784"/>
        <end position="803"/>
    </location>
</feature>
<feature type="compositionally biased region" description="Low complexity" evidence="1">
    <location>
        <begin position="630"/>
        <end position="642"/>
    </location>
</feature>
<evidence type="ECO:0000313" key="2">
    <source>
        <dbReference type="EMBL" id="PSN70836.1"/>
    </source>
</evidence>
<dbReference type="Proteomes" id="UP000240883">
    <property type="component" value="Unassembled WGS sequence"/>
</dbReference>
<reference evidence="2 3" key="1">
    <citation type="journal article" date="2018" name="Front. Microbiol.">
        <title>Genome-Wide Analysis of Corynespora cassiicola Leaf Fall Disease Putative Effectors.</title>
        <authorList>
            <person name="Lopez D."/>
            <person name="Ribeiro S."/>
            <person name="Label P."/>
            <person name="Fumanal B."/>
            <person name="Venisse J.S."/>
            <person name="Kohler A."/>
            <person name="de Oliveira R.R."/>
            <person name="Labutti K."/>
            <person name="Lipzen A."/>
            <person name="Lail K."/>
            <person name="Bauer D."/>
            <person name="Ohm R.A."/>
            <person name="Barry K.W."/>
            <person name="Spatafora J."/>
            <person name="Grigoriev I.V."/>
            <person name="Martin F.M."/>
            <person name="Pujade-Renaud V."/>
        </authorList>
    </citation>
    <scope>NUCLEOTIDE SEQUENCE [LARGE SCALE GENOMIC DNA]</scope>
    <source>
        <strain evidence="2 3">Philippines</strain>
    </source>
</reference>
<feature type="compositionally biased region" description="Low complexity" evidence="1">
    <location>
        <begin position="870"/>
        <end position="882"/>
    </location>
</feature>
<evidence type="ECO:0008006" key="4">
    <source>
        <dbReference type="Google" id="ProtNLM"/>
    </source>
</evidence>
<name>A0A2T2NZZ3_CORCC</name>
<feature type="compositionally biased region" description="Polar residues" evidence="1">
    <location>
        <begin position="925"/>
        <end position="938"/>
    </location>
</feature>
<feature type="region of interest" description="Disordered" evidence="1">
    <location>
        <begin position="863"/>
        <end position="1024"/>
    </location>
</feature>
<feature type="compositionally biased region" description="Basic and acidic residues" evidence="1">
    <location>
        <begin position="326"/>
        <end position="336"/>
    </location>
</feature>
<proteinExistence type="predicted"/>
<dbReference type="AlphaFoldDB" id="A0A2T2NZZ3"/>
<gene>
    <name evidence="2" type="ORF">BS50DRAFT_630903</name>
</gene>
<feature type="region of interest" description="Disordered" evidence="1">
    <location>
        <begin position="622"/>
        <end position="668"/>
    </location>
</feature>
<accession>A0A2T2NZZ3</accession>